<protein>
    <submittedName>
        <fullName evidence="1">Uncharacterized protein</fullName>
    </submittedName>
</protein>
<sequence>MAPLTQYHGLQFPPVHSESLLHRAIVQSVQGEVVNAVRSAQAFLRVHFTHLILVLVIVRTHIYGGCERHGAACGVQKVGPRVTSETQTLATTAQATHSQSPTLPTVACSSHFLSSQI</sequence>
<organism evidence="1 2">
    <name type="scientific">Portunus trituberculatus</name>
    <name type="common">Swimming crab</name>
    <name type="synonym">Neptunus trituberculatus</name>
    <dbReference type="NCBI Taxonomy" id="210409"/>
    <lineage>
        <taxon>Eukaryota</taxon>
        <taxon>Metazoa</taxon>
        <taxon>Ecdysozoa</taxon>
        <taxon>Arthropoda</taxon>
        <taxon>Crustacea</taxon>
        <taxon>Multicrustacea</taxon>
        <taxon>Malacostraca</taxon>
        <taxon>Eumalacostraca</taxon>
        <taxon>Eucarida</taxon>
        <taxon>Decapoda</taxon>
        <taxon>Pleocyemata</taxon>
        <taxon>Brachyura</taxon>
        <taxon>Eubrachyura</taxon>
        <taxon>Portunoidea</taxon>
        <taxon>Portunidae</taxon>
        <taxon>Portuninae</taxon>
        <taxon>Portunus</taxon>
    </lineage>
</organism>
<dbReference type="AlphaFoldDB" id="A0A5B7IY21"/>
<dbReference type="EMBL" id="VSRR010071261">
    <property type="protein sequence ID" value="MPC86377.1"/>
    <property type="molecule type" value="Genomic_DNA"/>
</dbReference>
<evidence type="ECO:0000313" key="1">
    <source>
        <dbReference type="EMBL" id="MPC86377.1"/>
    </source>
</evidence>
<gene>
    <name evidence="1" type="ORF">E2C01_081203</name>
</gene>
<comment type="caution">
    <text evidence="1">The sequence shown here is derived from an EMBL/GenBank/DDBJ whole genome shotgun (WGS) entry which is preliminary data.</text>
</comment>
<proteinExistence type="predicted"/>
<name>A0A5B7IY21_PORTR</name>
<reference evidence="1 2" key="1">
    <citation type="submission" date="2019-05" db="EMBL/GenBank/DDBJ databases">
        <title>Another draft genome of Portunus trituberculatus and its Hox gene families provides insights of decapod evolution.</title>
        <authorList>
            <person name="Jeong J.-H."/>
            <person name="Song I."/>
            <person name="Kim S."/>
            <person name="Choi T."/>
            <person name="Kim D."/>
            <person name="Ryu S."/>
            <person name="Kim W."/>
        </authorList>
    </citation>
    <scope>NUCLEOTIDE SEQUENCE [LARGE SCALE GENOMIC DNA]</scope>
    <source>
        <tissue evidence="1">Muscle</tissue>
    </source>
</reference>
<evidence type="ECO:0000313" key="2">
    <source>
        <dbReference type="Proteomes" id="UP000324222"/>
    </source>
</evidence>
<dbReference type="Proteomes" id="UP000324222">
    <property type="component" value="Unassembled WGS sequence"/>
</dbReference>
<accession>A0A5B7IY21</accession>
<keyword evidence="2" id="KW-1185">Reference proteome</keyword>